<dbReference type="HOGENOM" id="CLU_2649591_0_0_9"/>
<name>A0A0B5AWC7_9BACL</name>
<dbReference type="EMBL" id="CP009417">
    <property type="protein sequence ID" value="AJD93032.1"/>
    <property type="molecule type" value="Genomic_DNA"/>
</dbReference>
<evidence type="ECO:0000313" key="1">
    <source>
        <dbReference type="EMBL" id="AJD93032.1"/>
    </source>
</evidence>
<dbReference type="AlphaFoldDB" id="A0A0B5AWC7"/>
<dbReference type="BioCyc" id="JESP1508404:G14D9-12998-MONOMER"/>
<evidence type="ECO:0000313" key="2">
    <source>
        <dbReference type="Proteomes" id="UP000031449"/>
    </source>
</evidence>
<proteinExistence type="predicted"/>
<reference evidence="1 2" key="1">
    <citation type="submission" date="2014-08" db="EMBL/GenBank/DDBJ databases">
        <title>Complete genome of a marine bacteria Jeotgalibacillus malaysiensis.</title>
        <authorList>
            <person name="Yaakop A.S."/>
            <person name="Chan K.-G."/>
            <person name="Goh K.M."/>
        </authorList>
    </citation>
    <scope>NUCLEOTIDE SEQUENCE [LARGE SCALE GENOMIC DNA]</scope>
    <source>
        <strain evidence="1 2">D5</strain>
        <plasmid evidence="2">Plasmid</plasmid>
    </source>
</reference>
<accession>A0A0B5AWC7</accession>
<gene>
    <name evidence="1" type="ORF">JMA_37140</name>
</gene>
<geneLocation type="plasmid" evidence="2"/>
<protein>
    <submittedName>
        <fullName evidence="1">Uncharacterized protein</fullName>
    </submittedName>
</protein>
<organism evidence="1 2">
    <name type="scientific">Jeotgalibacillus malaysiensis</name>
    <dbReference type="NCBI Taxonomy" id="1508404"/>
    <lineage>
        <taxon>Bacteria</taxon>
        <taxon>Bacillati</taxon>
        <taxon>Bacillota</taxon>
        <taxon>Bacilli</taxon>
        <taxon>Bacillales</taxon>
        <taxon>Caryophanaceae</taxon>
        <taxon>Jeotgalibacillus</taxon>
    </lineage>
</organism>
<sequence>MRKLVSEDKEKFPDDLLVKAFLELEREESYENLLIVRERFLGADPQMLPEDEFRITQRFVEKALAKRFADNYTKTP</sequence>
<keyword evidence="1" id="KW-0614">Plasmid</keyword>
<keyword evidence="2" id="KW-1185">Reference proteome</keyword>
<dbReference type="Proteomes" id="UP000031449">
    <property type="component" value="Plasmid unnamed"/>
</dbReference>
<dbReference type="KEGG" id="jeo:JMA_37140"/>